<dbReference type="Gene3D" id="1.10.3210.10">
    <property type="entry name" value="Hypothetical protein af1432"/>
    <property type="match status" value="1"/>
</dbReference>
<dbReference type="EMBL" id="JFAX01000021">
    <property type="protein sequence ID" value="EXI65599.1"/>
    <property type="molecule type" value="Genomic_DNA"/>
</dbReference>
<evidence type="ECO:0000313" key="7">
    <source>
        <dbReference type="EMBL" id="EXI65599.1"/>
    </source>
</evidence>
<dbReference type="Pfam" id="PF08668">
    <property type="entry name" value="HDOD"/>
    <property type="match status" value="1"/>
</dbReference>
<organism evidence="7 8">
    <name type="scientific">Candidatus Accumulibacter adjunctus</name>
    <dbReference type="NCBI Taxonomy" id="1454001"/>
    <lineage>
        <taxon>Bacteria</taxon>
        <taxon>Pseudomonadati</taxon>
        <taxon>Pseudomonadota</taxon>
        <taxon>Betaproteobacteria</taxon>
        <taxon>Candidatus Accumulibacter</taxon>
    </lineage>
</organism>
<sequence length="806" mass="88254">MSRKVGRFEIIRELGRGAQSVVYLARDPHLQRQVAIKTLHFARPDAQQNSQLLAEARMVSQLRHPNIVPIFEAAEEQGDLYLVFQLVPGRNLAEHLQTTGALPPARALPIMLAILDAVAHAHAAGIIHRDLKPSNILIDDDAVARVMDFGIAARAEARSTDGGQLTGTPAYMAPEYIAERRSSERSDIFAAGLVLYELLVGRRALAGSDVQQVMRRLISEDIRLPAETIGLLDERLVHLVHRALERDPANRYESAAQMREALDEHLHPSPLGEANDARQSTIDFLLRRMRHKSDFPALSESVSAINRIATAENQSVSQLANTILKDFSLTNKILRMVNSAYYQQAGGGNISTVSRAVVVLGLDAVRSMAITVLLLEHLQNKENADQLKDEFLRANLAGVLARDIGSRVAGRSEGEEAFICAMFHNLGRLLSQYYFPEESAEIRRVLLQRNCAEDAAAQQVLGISFADLGMAIAQTWGFPRQIVNSMRRLPAGSVRRPLGSEDRFRVLAALSNELCGVIAENPSEQQPKELRRIAGRFGEAIAVDEQDLRQAVDRSLEQVAEFARSIRLNLQQTRVGRQLKAWGASQASLVAPPPPADDGLGDSALPELAAVPAAADQAPEAADAVFAGIAGSNDGGARTATLLAGIQDVSNALVSDFRLNDVLRITLETMYRAMGFRRVILCVRDQRSNSMLGRFGFGPDALEVAKRFRFSLVFSPDIFHAALVNGVDILISDTNDPKIAARIPDWFRKAVVAETFVVLPLCIKRSPVAMIYADRARAGEIVISGDDLSLLRTLRNQAVLAIKQSG</sequence>
<feature type="domain" description="Protein kinase" evidence="5">
    <location>
        <begin position="8"/>
        <end position="270"/>
    </location>
</feature>
<evidence type="ECO:0000256" key="3">
    <source>
        <dbReference type="ARBA" id="ARBA00022777"/>
    </source>
</evidence>
<evidence type="ECO:0000313" key="8">
    <source>
        <dbReference type="Proteomes" id="UP000020218"/>
    </source>
</evidence>
<dbReference type="CDD" id="cd14014">
    <property type="entry name" value="STKc_PknB_like"/>
    <property type="match status" value="1"/>
</dbReference>
<keyword evidence="2" id="KW-0547">Nucleotide-binding</keyword>
<dbReference type="Proteomes" id="UP000020218">
    <property type="component" value="Unassembled WGS sequence"/>
</dbReference>
<dbReference type="PROSITE" id="PS00108">
    <property type="entry name" value="PROTEIN_KINASE_ST"/>
    <property type="match status" value="1"/>
</dbReference>
<keyword evidence="8" id="KW-1185">Reference proteome</keyword>
<dbReference type="InterPro" id="IPR011009">
    <property type="entry name" value="Kinase-like_dom_sf"/>
</dbReference>
<dbReference type="Gene3D" id="3.30.450.40">
    <property type="match status" value="1"/>
</dbReference>
<dbReference type="PANTHER" id="PTHR43289:SF6">
    <property type="entry name" value="SERINE_THREONINE-PROTEIN KINASE NEKL-3"/>
    <property type="match status" value="1"/>
</dbReference>
<feature type="domain" description="HDOD" evidence="6">
    <location>
        <begin position="295"/>
        <end position="492"/>
    </location>
</feature>
<reference evidence="7" key="1">
    <citation type="submission" date="2014-02" db="EMBL/GenBank/DDBJ databases">
        <title>Expanding our view of genomic diversity in Candidatus Accumulibacter clades.</title>
        <authorList>
            <person name="Skennerton C.T."/>
            <person name="Barr J.J."/>
            <person name="Slater F.R."/>
            <person name="Bond P.L."/>
            <person name="Tyson G.W."/>
        </authorList>
    </citation>
    <scope>NUCLEOTIDE SEQUENCE [LARGE SCALE GENOMIC DNA]</scope>
</reference>
<dbReference type="SUPFAM" id="SSF55781">
    <property type="entry name" value="GAF domain-like"/>
    <property type="match status" value="1"/>
</dbReference>
<dbReference type="InterPro" id="IPR000719">
    <property type="entry name" value="Prot_kinase_dom"/>
</dbReference>
<dbReference type="PROSITE" id="PS51833">
    <property type="entry name" value="HDOD"/>
    <property type="match status" value="1"/>
</dbReference>
<evidence type="ECO:0000256" key="4">
    <source>
        <dbReference type="ARBA" id="ARBA00022840"/>
    </source>
</evidence>
<dbReference type="PATRIC" id="fig|1454001.3.peg.3166"/>
<evidence type="ECO:0000259" key="5">
    <source>
        <dbReference type="PROSITE" id="PS50011"/>
    </source>
</evidence>
<evidence type="ECO:0000256" key="1">
    <source>
        <dbReference type="ARBA" id="ARBA00022679"/>
    </source>
</evidence>
<dbReference type="PROSITE" id="PS50011">
    <property type="entry name" value="PROTEIN_KINASE_DOM"/>
    <property type="match status" value="1"/>
</dbReference>
<accession>A0A011PH64</accession>
<dbReference type="Pfam" id="PF00069">
    <property type="entry name" value="Pkinase"/>
    <property type="match status" value="1"/>
</dbReference>
<gene>
    <name evidence="7" type="primary">prkC_3</name>
    <name evidence="7" type="ORF">AW08_03119</name>
</gene>
<dbReference type="PANTHER" id="PTHR43289">
    <property type="entry name" value="MITOGEN-ACTIVATED PROTEIN KINASE KINASE KINASE 20-RELATED"/>
    <property type="match status" value="1"/>
</dbReference>
<dbReference type="GO" id="GO:0004674">
    <property type="term" value="F:protein serine/threonine kinase activity"/>
    <property type="evidence" value="ECO:0007669"/>
    <property type="project" value="UniProtKB-EC"/>
</dbReference>
<dbReference type="STRING" id="1454001.AW08_03119"/>
<comment type="caution">
    <text evidence="7">The sequence shown here is derived from an EMBL/GenBank/DDBJ whole genome shotgun (WGS) entry which is preliminary data.</text>
</comment>
<dbReference type="EC" id="2.7.11.1" evidence="7"/>
<dbReference type="GO" id="GO:0005524">
    <property type="term" value="F:ATP binding"/>
    <property type="evidence" value="ECO:0007669"/>
    <property type="project" value="UniProtKB-KW"/>
</dbReference>
<dbReference type="InterPro" id="IPR029016">
    <property type="entry name" value="GAF-like_dom_sf"/>
</dbReference>
<dbReference type="AlphaFoldDB" id="A0A011PH64"/>
<evidence type="ECO:0000259" key="6">
    <source>
        <dbReference type="PROSITE" id="PS51833"/>
    </source>
</evidence>
<name>A0A011PH64_9PROT</name>
<dbReference type="SMART" id="SM00220">
    <property type="entry name" value="S_TKc"/>
    <property type="match status" value="1"/>
</dbReference>
<evidence type="ECO:0000256" key="2">
    <source>
        <dbReference type="ARBA" id="ARBA00022741"/>
    </source>
</evidence>
<dbReference type="Gene3D" id="3.30.200.20">
    <property type="entry name" value="Phosphorylase Kinase, domain 1"/>
    <property type="match status" value="1"/>
</dbReference>
<keyword evidence="1 7" id="KW-0808">Transferase</keyword>
<protein>
    <submittedName>
        <fullName evidence="7">Serine/threonine-protein kinase PrkC</fullName>
        <ecNumber evidence="7">2.7.11.1</ecNumber>
    </submittedName>
</protein>
<proteinExistence type="predicted"/>
<keyword evidence="4" id="KW-0067">ATP-binding</keyword>
<dbReference type="Gene3D" id="1.10.510.10">
    <property type="entry name" value="Transferase(Phosphotransferase) domain 1"/>
    <property type="match status" value="1"/>
</dbReference>
<dbReference type="InterPro" id="IPR013976">
    <property type="entry name" value="HDOD"/>
</dbReference>
<dbReference type="SUPFAM" id="SSF56112">
    <property type="entry name" value="Protein kinase-like (PK-like)"/>
    <property type="match status" value="1"/>
</dbReference>
<keyword evidence="3 7" id="KW-0418">Kinase</keyword>
<dbReference type="SUPFAM" id="SSF109604">
    <property type="entry name" value="HD-domain/PDEase-like"/>
    <property type="match status" value="1"/>
</dbReference>
<dbReference type="InterPro" id="IPR008271">
    <property type="entry name" value="Ser/Thr_kinase_AS"/>
</dbReference>